<dbReference type="InterPro" id="IPR011990">
    <property type="entry name" value="TPR-like_helical_dom_sf"/>
</dbReference>
<accession>A0A199UXT7</accession>
<evidence type="ECO:0000256" key="3">
    <source>
        <dbReference type="ARBA" id="ARBA00022946"/>
    </source>
</evidence>
<evidence type="ECO:0000256" key="1">
    <source>
        <dbReference type="ARBA" id="ARBA00007626"/>
    </source>
</evidence>
<feature type="repeat" description="PPR" evidence="4">
    <location>
        <begin position="305"/>
        <end position="339"/>
    </location>
</feature>
<feature type="repeat" description="PPR" evidence="4">
    <location>
        <begin position="270"/>
        <end position="304"/>
    </location>
</feature>
<name>A0A199UXT7_ANACO</name>
<comment type="caution">
    <text evidence="5">The sequence shown here is derived from an EMBL/GenBank/DDBJ whole genome shotgun (WGS) entry which is preliminary data.</text>
</comment>
<feature type="repeat" description="PPR" evidence="4">
    <location>
        <begin position="55"/>
        <end position="85"/>
    </location>
</feature>
<dbReference type="EMBL" id="LSRQ01004431">
    <property type="protein sequence ID" value="OAY69455.1"/>
    <property type="molecule type" value="Genomic_DNA"/>
</dbReference>
<feature type="repeat" description="PPR" evidence="4">
    <location>
        <begin position="198"/>
        <end position="233"/>
    </location>
</feature>
<dbReference type="PANTHER" id="PTHR46128:SF233">
    <property type="entry name" value="PENTACOTRIPEPTIDE-REPEAT REGION OF PRORP DOMAIN-CONTAINING PROTEIN"/>
    <property type="match status" value="1"/>
</dbReference>
<reference evidence="5 6" key="1">
    <citation type="journal article" date="2016" name="DNA Res.">
        <title>The draft genome of MD-2 pineapple using hybrid error correction of long reads.</title>
        <authorList>
            <person name="Redwan R.M."/>
            <person name="Saidin A."/>
            <person name="Kumar S.V."/>
        </authorList>
    </citation>
    <scope>NUCLEOTIDE SEQUENCE [LARGE SCALE GENOMIC DNA]</scope>
    <source>
        <strain evidence="6">cv. MD2</strain>
        <tissue evidence="5">Leaf</tissue>
    </source>
</reference>
<dbReference type="PANTHER" id="PTHR46128">
    <property type="entry name" value="MITOCHONDRIAL GROUP I INTRON SPLICING FACTOR CCM1"/>
    <property type="match status" value="1"/>
</dbReference>
<dbReference type="Pfam" id="PF01535">
    <property type="entry name" value="PPR"/>
    <property type="match status" value="3"/>
</dbReference>
<feature type="repeat" description="PPR" evidence="4">
    <location>
        <begin position="94"/>
        <end position="128"/>
    </location>
</feature>
<evidence type="ECO:0000256" key="4">
    <source>
        <dbReference type="PROSITE-ProRule" id="PRU00708"/>
    </source>
</evidence>
<dbReference type="Pfam" id="PF13041">
    <property type="entry name" value="PPR_2"/>
    <property type="match status" value="1"/>
</dbReference>
<evidence type="ECO:0000256" key="2">
    <source>
        <dbReference type="ARBA" id="ARBA00022737"/>
    </source>
</evidence>
<dbReference type="InterPro" id="IPR050872">
    <property type="entry name" value="PPR_P_subfamily"/>
</dbReference>
<protein>
    <submittedName>
        <fullName evidence="5">Pentatricopeptide repeat-containing protein</fullName>
    </submittedName>
</protein>
<dbReference type="AlphaFoldDB" id="A0A199UXT7"/>
<dbReference type="Pfam" id="PF12854">
    <property type="entry name" value="PPR_1"/>
    <property type="match status" value="1"/>
</dbReference>
<comment type="similarity">
    <text evidence="1">Belongs to the PPR family. P subfamily.</text>
</comment>
<dbReference type="Gene3D" id="1.25.40.10">
    <property type="entry name" value="Tetratricopeptide repeat domain"/>
    <property type="match status" value="3"/>
</dbReference>
<dbReference type="SUPFAM" id="SSF48452">
    <property type="entry name" value="TPR-like"/>
    <property type="match status" value="1"/>
</dbReference>
<dbReference type="NCBIfam" id="TIGR00756">
    <property type="entry name" value="PPR"/>
    <property type="match status" value="4"/>
</dbReference>
<dbReference type="STRING" id="4615.A0A199UXT7"/>
<sequence>MDVLLESSRRSHVEVELGPETLDLVVSALCRRLRRPDLALSAALPASRGLCFSLDDRTYRTLVKSLCDAGMLDEATHLVYSMLSRISQRGCDADVAAYRALLEALCAAGRGADAEAVLGKVLKKGLRAPRRRRAFRTPELAGKSLEEARRVIDEALVVGGVESLASYEAMAGDLYEEGMFERADKVFDEMCQRGFRPPVSMYDAKITALCGDGRADDAVKVLEVEMAEKNCVPTVRTYNLVMKGLCQEGKSLKAVRYLKRMDKQVGCVANKETYEILANGLCSEGRSPEAAQVLDRMLKWHHRPESATFGSLIKGLCSLGRRYEAILWLEEMIGHGRAPPDCVWASLVSMVTRCKPRLIAYEDWKRTLASIPDELFLYLAKLVSLKVTGTAIDIKLGQYHHEENKDIGAVCFGLKRG</sequence>
<feature type="repeat" description="PPR" evidence="4">
    <location>
        <begin position="163"/>
        <end position="197"/>
    </location>
</feature>
<gene>
    <name evidence="5" type="ORF">ACMD2_20531</name>
</gene>
<proteinExistence type="inferred from homology"/>
<organism evidence="5 6">
    <name type="scientific">Ananas comosus</name>
    <name type="common">Pineapple</name>
    <name type="synonym">Ananas ananas</name>
    <dbReference type="NCBI Taxonomy" id="4615"/>
    <lineage>
        <taxon>Eukaryota</taxon>
        <taxon>Viridiplantae</taxon>
        <taxon>Streptophyta</taxon>
        <taxon>Embryophyta</taxon>
        <taxon>Tracheophyta</taxon>
        <taxon>Spermatophyta</taxon>
        <taxon>Magnoliopsida</taxon>
        <taxon>Liliopsida</taxon>
        <taxon>Poales</taxon>
        <taxon>Bromeliaceae</taxon>
        <taxon>Bromelioideae</taxon>
        <taxon>Ananas</taxon>
    </lineage>
</organism>
<dbReference type="InterPro" id="IPR002885">
    <property type="entry name" value="PPR_rpt"/>
</dbReference>
<dbReference type="PROSITE" id="PS51375">
    <property type="entry name" value="PPR"/>
    <property type="match status" value="7"/>
</dbReference>
<dbReference type="Proteomes" id="UP000092600">
    <property type="component" value="Unassembled WGS sequence"/>
</dbReference>
<feature type="repeat" description="PPR" evidence="4">
    <location>
        <begin position="234"/>
        <end position="264"/>
    </location>
</feature>
<evidence type="ECO:0000313" key="6">
    <source>
        <dbReference type="Proteomes" id="UP000092600"/>
    </source>
</evidence>
<keyword evidence="2" id="KW-0677">Repeat</keyword>
<keyword evidence="3" id="KW-0809">Transit peptide</keyword>
<evidence type="ECO:0000313" key="5">
    <source>
        <dbReference type="EMBL" id="OAY69455.1"/>
    </source>
</evidence>